<dbReference type="OrthoDB" id="4112164at2759"/>
<dbReference type="AlphaFoldDB" id="A0A0D2BUE0"/>
<dbReference type="Proteomes" id="UP000053342">
    <property type="component" value="Unassembled WGS sequence"/>
</dbReference>
<accession>A0A0D2BUE0</accession>
<evidence type="ECO:0000313" key="2">
    <source>
        <dbReference type="EMBL" id="KIW41047.1"/>
    </source>
</evidence>
<feature type="compositionally biased region" description="Polar residues" evidence="1">
    <location>
        <begin position="1"/>
        <end position="11"/>
    </location>
</feature>
<sequence length="236" mass="27267">MSDQTHTTPAQRSRAERELRRHIDNIRNAMANILKEKKIVDRMNGHHYFKYKITKIPEKIYLNEPNGQTNNLLSKLPIEVIHTIFKLLPLDADRAALALTCKANAQTYEHLKDKMVTVEVNGIDTKQYYLPRPQRVTDIHRLQVLVRVNQGFMRPAGKYRLCYKCNQLIDTTHPDNAGGWGGDREDPSVENAGATKRARVRGPRCPLCRRADQLELANHRAEFAQFKRMVKNITMK</sequence>
<feature type="region of interest" description="Disordered" evidence="1">
    <location>
        <begin position="1"/>
        <end position="20"/>
    </location>
</feature>
<keyword evidence="3" id="KW-1185">Reference proteome</keyword>
<dbReference type="HOGENOM" id="CLU_102618_0_0_1"/>
<protein>
    <recommendedName>
        <fullName evidence="4">F-box domain-containing protein</fullName>
    </recommendedName>
</protein>
<reference evidence="2 3" key="1">
    <citation type="submission" date="2015-01" db="EMBL/GenBank/DDBJ databases">
        <title>The Genome Sequence of Exophiala oligosperma CBS72588.</title>
        <authorList>
            <consortium name="The Broad Institute Genomics Platform"/>
            <person name="Cuomo C."/>
            <person name="de Hoog S."/>
            <person name="Gorbushina A."/>
            <person name="Stielow B."/>
            <person name="Teixiera M."/>
            <person name="Abouelleil A."/>
            <person name="Chapman S.B."/>
            <person name="Priest M."/>
            <person name="Young S.K."/>
            <person name="Wortman J."/>
            <person name="Nusbaum C."/>
            <person name="Birren B."/>
        </authorList>
    </citation>
    <scope>NUCLEOTIDE SEQUENCE [LARGE SCALE GENOMIC DNA]</scope>
    <source>
        <strain evidence="2 3">CBS 72588</strain>
    </source>
</reference>
<dbReference type="EMBL" id="KN847337">
    <property type="protein sequence ID" value="KIW41047.1"/>
    <property type="molecule type" value="Genomic_DNA"/>
</dbReference>
<evidence type="ECO:0000313" key="3">
    <source>
        <dbReference type="Proteomes" id="UP000053342"/>
    </source>
</evidence>
<dbReference type="RefSeq" id="XP_016261263.1">
    <property type="nucleotide sequence ID" value="XM_016407783.1"/>
</dbReference>
<evidence type="ECO:0000256" key="1">
    <source>
        <dbReference type="SAM" id="MobiDB-lite"/>
    </source>
</evidence>
<gene>
    <name evidence="2" type="ORF">PV06_06644</name>
</gene>
<organism evidence="2 3">
    <name type="scientific">Exophiala oligosperma</name>
    <dbReference type="NCBI Taxonomy" id="215243"/>
    <lineage>
        <taxon>Eukaryota</taxon>
        <taxon>Fungi</taxon>
        <taxon>Dikarya</taxon>
        <taxon>Ascomycota</taxon>
        <taxon>Pezizomycotina</taxon>
        <taxon>Eurotiomycetes</taxon>
        <taxon>Chaetothyriomycetidae</taxon>
        <taxon>Chaetothyriales</taxon>
        <taxon>Herpotrichiellaceae</taxon>
        <taxon>Exophiala</taxon>
    </lineage>
</organism>
<dbReference type="CDD" id="cd09917">
    <property type="entry name" value="F-box_SF"/>
    <property type="match status" value="1"/>
</dbReference>
<feature type="region of interest" description="Disordered" evidence="1">
    <location>
        <begin position="176"/>
        <end position="196"/>
    </location>
</feature>
<dbReference type="VEuPathDB" id="FungiDB:PV06_06644"/>
<evidence type="ECO:0008006" key="4">
    <source>
        <dbReference type="Google" id="ProtNLM"/>
    </source>
</evidence>
<proteinExistence type="predicted"/>
<name>A0A0D2BUE0_9EURO</name>
<dbReference type="GeneID" id="27358718"/>